<keyword evidence="9" id="KW-0001">2Fe-2S</keyword>
<dbReference type="AlphaFoldDB" id="A0A0P1BHE4"/>
<organism evidence="13 14">
    <name type="scientific">Ceraceosorus bombacis</name>
    <dbReference type="NCBI Taxonomy" id="401625"/>
    <lineage>
        <taxon>Eukaryota</taxon>
        <taxon>Fungi</taxon>
        <taxon>Dikarya</taxon>
        <taxon>Basidiomycota</taxon>
        <taxon>Ustilaginomycotina</taxon>
        <taxon>Exobasidiomycetes</taxon>
        <taxon>Ceraceosorales</taxon>
        <taxon>Ceraceosoraceae</taxon>
        <taxon>Ceraceosorus</taxon>
    </lineage>
</organism>
<evidence type="ECO:0000256" key="7">
    <source>
        <dbReference type="ARBA" id="ARBA00023014"/>
    </source>
</evidence>
<comment type="subcellular location">
    <subcellularLocation>
        <location evidence="9">Cytoplasm</location>
    </subcellularLocation>
    <subcellularLocation>
        <location evidence="9">Mitochondrion intermembrane space</location>
    </subcellularLocation>
</comment>
<feature type="binding site" evidence="9">
    <location>
        <position position="348"/>
    </location>
    <ligand>
        <name>[4Fe-4S] cluster</name>
        <dbReference type="ChEBI" id="CHEBI:49883"/>
    </ligand>
</feature>
<feature type="binding site" evidence="9">
    <location>
        <position position="247"/>
    </location>
    <ligand>
        <name>[2Fe-2S] cluster</name>
        <dbReference type="ChEBI" id="CHEBI:190135"/>
    </ligand>
</feature>
<name>A0A0P1BHE4_9BASI</name>
<dbReference type="Pfam" id="PF05093">
    <property type="entry name" value="CIAPIN1"/>
    <property type="match status" value="1"/>
</dbReference>
<comment type="domain">
    <text evidence="9">The twin Cx2C motifs are involved in the recognition by the mitochondrial MIA40-ERV1 disulfide relay system. The formation of 2 disulfide bonds in the Cx2C motifs through dithiol/disulfide exchange reactions effectively traps the protein in the mitochondrial intermembrane space.</text>
</comment>
<comment type="caution">
    <text evidence="9">Lacks conserved residue(s) required for the propagation of feature annotation.</text>
</comment>
<feature type="region of interest" description="Fe-S binding site B" evidence="9">
    <location>
        <begin position="334"/>
        <end position="348"/>
    </location>
</feature>
<dbReference type="Pfam" id="PF16803">
    <property type="entry name" value="DRE2_N"/>
    <property type="match status" value="1"/>
</dbReference>
<evidence type="ECO:0000256" key="1">
    <source>
        <dbReference type="ARBA" id="ARBA00001966"/>
    </source>
</evidence>
<dbReference type="GO" id="GO:0016226">
    <property type="term" value="P:iron-sulfur cluster assembly"/>
    <property type="evidence" value="ECO:0007669"/>
    <property type="project" value="UniProtKB-UniRule"/>
</dbReference>
<comment type="cofactor">
    <cofactor evidence="1 9">
        <name>[4Fe-4S] cluster</name>
        <dbReference type="ChEBI" id="CHEBI:49883"/>
    </cofactor>
</comment>
<keyword evidence="14" id="KW-1185">Reference proteome</keyword>
<evidence type="ECO:0000256" key="8">
    <source>
        <dbReference type="ARBA" id="ARBA00023128"/>
    </source>
</evidence>
<dbReference type="PANTHER" id="PTHR13273:SF14">
    <property type="entry name" value="ANAMORSIN"/>
    <property type="match status" value="1"/>
</dbReference>
<feature type="short sequence motif" description="Cx2C motif 2" evidence="9">
    <location>
        <begin position="345"/>
        <end position="348"/>
    </location>
</feature>
<protein>
    <submittedName>
        <fullName evidence="13">Duf689-domain-containing protein</fullName>
    </submittedName>
</protein>
<dbReference type="GO" id="GO:0051537">
    <property type="term" value="F:2 iron, 2 sulfur cluster binding"/>
    <property type="evidence" value="ECO:0007669"/>
    <property type="project" value="UniProtKB-UniRule"/>
</dbReference>
<feature type="binding site" evidence="9">
    <location>
        <position position="244"/>
    </location>
    <ligand>
        <name>[2Fe-2S] cluster</name>
        <dbReference type="ChEBI" id="CHEBI:190135"/>
    </ligand>
</feature>
<feature type="binding site" evidence="9">
    <location>
        <position position="337"/>
    </location>
    <ligand>
        <name>[4Fe-4S] cluster</name>
        <dbReference type="ChEBI" id="CHEBI:49883"/>
    </ligand>
</feature>
<feature type="binding site" evidence="9">
    <location>
        <position position="334"/>
    </location>
    <ligand>
        <name>[4Fe-4S] cluster</name>
        <dbReference type="ChEBI" id="CHEBI:49883"/>
    </ligand>
</feature>
<evidence type="ECO:0000256" key="2">
    <source>
        <dbReference type="ARBA" id="ARBA00008169"/>
    </source>
</evidence>
<evidence type="ECO:0000256" key="6">
    <source>
        <dbReference type="ARBA" id="ARBA00023004"/>
    </source>
</evidence>
<keyword evidence="3 9" id="KW-0004">4Fe-4S</keyword>
<comment type="cofactor">
    <cofactor evidence="9">
        <name>[2Fe-2S] cluster</name>
        <dbReference type="ChEBI" id="CHEBI:190135"/>
    </cofactor>
</comment>
<dbReference type="InterPro" id="IPR007785">
    <property type="entry name" value="Anamorsin"/>
</dbReference>
<dbReference type="EMBL" id="CCYA01000258">
    <property type="protein sequence ID" value="CEH15199.1"/>
    <property type="molecule type" value="Genomic_DNA"/>
</dbReference>
<evidence type="ECO:0000256" key="10">
    <source>
        <dbReference type="SAM" id="MobiDB-lite"/>
    </source>
</evidence>
<feature type="short sequence motif" description="Cx2C motif 1" evidence="9">
    <location>
        <begin position="334"/>
        <end position="337"/>
    </location>
</feature>
<evidence type="ECO:0000313" key="13">
    <source>
        <dbReference type="EMBL" id="CEH15199.1"/>
    </source>
</evidence>
<evidence type="ECO:0000256" key="9">
    <source>
        <dbReference type="HAMAP-Rule" id="MF_03115"/>
    </source>
</evidence>
<keyword evidence="5 9" id="KW-0479">Metal-binding</keyword>
<feature type="binding site" evidence="9">
    <location>
        <position position="249"/>
    </location>
    <ligand>
        <name>[2Fe-2S] cluster</name>
        <dbReference type="ChEBI" id="CHEBI:190135"/>
    </ligand>
</feature>
<feature type="binding site" evidence="9">
    <location>
        <position position="229"/>
    </location>
    <ligand>
        <name>[2Fe-2S] cluster</name>
        <dbReference type="ChEBI" id="CHEBI:190135"/>
    </ligand>
</feature>
<dbReference type="Proteomes" id="UP000054845">
    <property type="component" value="Unassembled WGS sequence"/>
</dbReference>
<dbReference type="GO" id="GO:0046872">
    <property type="term" value="F:metal ion binding"/>
    <property type="evidence" value="ECO:0007669"/>
    <property type="project" value="UniProtKB-KW"/>
</dbReference>
<evidence type="ECO:0000256" key="3">
    <source>
        <dbReference type="ARBA" id="ARBA00022485"/>
    </source>
</evidence>
<feature type="compositionally biased region" description="Low complexity" evidence="10">
    <location>
        <begin position="145"/>
        <end position="168"/>
    </location>
</feature>
<dbReference type="STRING" id="401625.A0A0P1BHE4"/>
<comment type="domain">
    <text evidence="9">The C-terminal domain binds 2 Fe-S clusters but is otherwise mostly in an intrinsically disordered conformation.</text>
</comment>
<dbReference type="HAMAP" id="MF_03115">
    <property type="entry name" value="Anamorsin"/>
    <property type="match status" value="1"/>
</dbReference>
<comment type="domain">
    <text evidence="9">The N-terminal domain has structural similarity with S-adenosyl-L-methionine-dependent methyltransferases, but does not bind S-adenosyl-L-methionine. It is required for correct assembly of the 2 Fe-S clusters.</text>
</comment>
<evidence type="ECO:0000313" key="14">
    <source>
        <dbReference type="Proteomes" id="UP000054845"/>
    </source>
</evidence>
<evidence type="ECO:0000256" key="4">
    <source>
        <dbReference type="ARBA" id="ARBA00022490"/>
    </source>
</evidence>
<feature type="domain" description="Anamorsin C-terminal" evidence="11">
    <location>
        <begin position="225"/>
        <end position="364"/>
    </location>
</feature>
<dbReference type="GO" id="GO:0009055">
    <property type="term" value="F:electron transfer activity"/>
    <property type="evidence" value="ECO:0007669"/>
    <property type="project" value="UniProtKB-UniRule"/>
</dbReference>
<sequence length="372" mass="38528">MAVPATLPALVVGSMEAAASGAYQAAVQSASQASDGSSSRQVEMHMLDRITDGQQAFLPSSYSLVHIIVPGVQLTQTLYAILAPTLAPKGQLILNRTDPDGSVDISIARQLSALGLQDVTIKGADHITAIKQSAAAATSAAGSATTSSSLSNADNAASASTSNGTANGVSASLPLRSRLNKPKVNDSAESRAKKAALWATQPFDNSIDPSTLLSEADRIPAKAVRREDCDLESALAGGKRRKACKGCTCGLREMEEQEALDAARNRNDAVIKLQENNDLPIPVAGDAAAAAAAADVQNGKGQRMETTETVTDENGVTRVVKRVNVDTRGATSSCGSCFLGDAFRCSSCPYLGLPAFKPGEKVEIPIGMDDDL</sequence>
<dbReference type="GO" id="GO:0005758">
    <property type="term" value="C:mitochondrial intermembrane space"/>
    <property type="evidence" value="ECO:0007669"/>
    <property type="project" value="UniProtKB-SubCell"/>
</dbReference>
<comment type="similarity">
    <text evidence="2 9">Belongs to the anamorsin family.</text>
</comment>
<evidence type="ECO:0000256" key="5">
    <source>
        <dbReference type="ARBA" id="ARBA00022723"/>
    </source>
</evidence>
<keyword evidence="4 9" id="KW-0963">Cytoplasm</keyword>
<reference evidence="13 14" key="1">
    <citation type="submission" date="2014-09" db="EMBL/GenBank/DDBJ databases">
        <authorList>
            <person name="Magalhaes I.L.F."/>
            <person name="Oliveira U."/>
            <person name="Santos F.R."/>
            <person name="Vidigal T.H.D.A."/>
            <person name="Brescovit A.D."/>
            <person name="Santos A.J."/>
        </authorList>
    </citation>
    <scope>NUCLEOTIDE SEQUENCE [LARGE SCALE GENOMIC DNA]</scope>
</reference>
<evidence type="ECO:0000259" key="12">
    <source>
        <dbReference type="Pfam" id="PF16803"/>
    </source>
</evidence>
<keyword evidence="7 9" id="KW-0411">Iron-sulfur</keyword>
<dbReference type="PANTHER" id="PTHR13273">
    <property type="entry name" value="ANAMORSIN"/>
    <property type="match status" value="1"/>
</dbReference>
<dbReference type="GO" id="GO:0051539">
    <property type="term" value="F:4 iron, 4 sulfur cluster binding"/>
    <property type="evidence" value="ECO:0007669"/>
    <property type="project" value="UniProtKB-KW"/>
</dbReference>
<evidence type="ECO:0000259" key="11">
    <source>
        <dbReference type="Pfam" id="PF05093"/>
    </source>
</evidence>
<proteinExistence type="inferred from homology"/>
<dbReference type="InterPro" id="IPR031838">
    <property type="entry name" value="Dre2_N"/>
</dbReference>
<feature type="region of interest" description="Disordered" evidence="10">
    <location>
        <begin position="145"/>
        <end position="188"/>
    </location>
</feature>
<dbReference type="OrthoDB" id="311633at2759"/>
<feature type="binding site" evidence="9">
    <location>
        <position position="345"/>
    </location>
    <ligand>
        <name>[4Fe-4S] cluster</name>
        <dbReference type="ChEBI" id="CHEBI:49883"/>
    </ligand>
</feature>
<keyword evidence="6 9" id="KW-0408">Iron</keyword>
<accession>A0A0P1BHE4</accession>
<dbReference type="InterPro" id="IPR046408">
    <property type="entry name" value="CIAPIN1"/>
</dbReference>
<feature type="domain" description="Fe-S cluster assembly protein Dre2 N-terminal" evidence="12">
    <location>
        <begin position="24"/>
        <end position="96"/>
    </location>
</feature>
<keyword evidence="8 9" id="KW-0496">Mitochondrion</keyword>